<dbReference type="GO" id="GO:0005655">
    <property type="term" value="C:nucleolar ribonuclease P complex"/>
    <property type="evidence" value="ECO:0007669"/>
    <property type="project" value="InterPro"/>
</dbReference>
<dbReference type="InterPro" id="IPR055079">
    <property type="entry name" value="POP1_C"/>
</dbReference>
<dbReference type="GO" id="GO:0001682">
    <property type="term" value="P:tRNA 5'-leader removal"/>
    <property type="evidence" value="ECO:0007669"/>
    <property type="project" value="InterPro"/>
</dbReference>
<evidence type="ECO:0000313" key="10">
    <source>
        <dbReference type="Proteomes" id="UP001200034"/>
    </source>
</evidence>
<dbReference type="InterPro" id="IPR012590">
    <property type="entry name" value="POPLD_dom"/>
</dbReference>
<keyword evidence="10" id="KW-1185">Reference proteome</keyword>
<feature type="domain" description="Pop1 N-terminal" evidence="6">
    <location>
        <begin position="104"/>
        <end position="176"/>
    </location>
</feature>
<dbReference type="GO" id="GO:0000172">
    <property type="term" value="C:ribonuclease MRP complex"/>
    <property type="evidence" value="ECO:0007669"/>
    <property type="project" value="InterPro"/>
</dbReference>
<protein>
    <submittedName>
        <fullName evidence="9">Uncharacterized protein</fullName>
    </submittedName>
</protein>
<organism evidence="9 10">
    <name type="scientific">Drosophila rubida</name>
    <dbReference type="NCBI Taxonomy" id="30044"/>
    <lineage>
        <taxon>Eukaryota</taxon>
        <taxon>Metazoa</taxon>
        <taxon>Ecdysozoa</taxon>
        <taxon>Arthropoda</taxon>
        <taxon>Hexapoda</taxon>
        <taxon>Insecta</taxon>
        <taxon>Pterygota</taxon>
        <taxon>Neoptera</taxon>
        <taxon>Endopterygota</taxon>
        <taxon>Diptera</taxon>
        <taxon>Brachycera</taxon>
        <taxon>Muscomorpha</taxon>
        <taxon>Ephydroidea</taxon>
        <taxon>Drosophilidae</taxon>
        <taxon>Drosophila</taxon>
    </lineage>
</organism>
<evidence type="ECO:0000256" key="2">
    <source>
        <dbReference type="ARBA" id="ARBA00022694"/>
    </source>
</evidence>
<keyword evidence="2" id="KW-0819">tRNA processing</keyword>
<feature type="coiled-coil region" evidence="4">
    <location>
        <begin position="687"/>
        <end position="714"/>
    </location>
</feature>
<gene>
    <name evidence="9" type="ORF">KR093_002395</name>
</gene>
<feature type="domain" description="Pop1 N-terminal" evidence="6">
    <location>
        <begin position="31"/>
        <end position="103"/>
    </location>
</feature>
<feature type="compositionally biased region" description="Basic residues" evidence="5">
    <location>
        <begin position="61"/>
        <end position="79"/>
    </location>
</feature>
<sequence>MASQKLEYDASLGGTETLPSHVSSYQYAAGALKEIKSLIDEAQLPASSKLIFQTLPKHMRRRAMSHHPKRLPRKYRAAHKSQMGKAGNQPVIGKRPSRKYRRRPKNLMREYVRRQAKHIWLETHIWHAKRFHMIDRWGYRLPYASCDKTFRACYRASANHCLLQDMSFYICVQLQGSMALLTAGFARLSSDRCGLSIAAKTYALGYREGSIELFADGQYPRGALQRVRFMWRREKAAGTPAARTLWLWLHPAAAEAIIAQLIGVFQLKSTKQQTLPLPPPAEEAGKQQPLRFWTQTKAVERRRTYVNAQNAVELQVLQQELNRYRLTGEQSQRLLTASLRGQRPDEKQSKYCQNALRLNTQQALLSNLIMGFEVVDPRLHRPRKRSNPSVQATPTDFANFLYLQRPDNLPDSCLWDAEARDRLSDNMLTVHKYEQLRQQSAVVPGEPCAFEASLQSVPLLLIQRPGCNEGRLGYGSGWDVVAPADYGMALWKTFIMWGARPGGLREFDSVAREAGVEVHLPDTIAGKQLAGLAAAERRLRYFRLPPNKRCNFRKLAVVSPFTAPWQQLVRDWRISSDASEGGDSNANANGDADGAFYVLRDHRLLHKLKGCVNLALEYPPQVPGDSLIQIRLQLVARGQLRANALICLPTQEDWLQQRRQFQRRDVAPVYLEPALPDANERQRKASRLDHKRQLKRLRARRVREKRKLQETSMRRVHIRAAHTALLVREQFEHMCRLWLPTEPAETLDSVRRQCSREVFGYVSSAGFNYSEARVCGVGYVVAAGLRQLLAERPDSAANINYGGRRSLLCMVRDADSLVYRFARLEISECVFSSPC</sequence>
<feature type="region of interest" description="Disordered" evidence="5">
    <location>
        <begin position="61"/>
        <end position="96"/>
    </location>
</feature>
<dbReference type="PANTHER" id="PTHR22731">
    <property type="entry name" value="RIBONUCLEASES P/MRP PROTEIN SUBUNIT POP1"/>
    <property type="match status" value="1"/>
</dbReference>
<keyword evidence="3" id="KW-0539">Nucleus</keyword>
<evidence type="ECO:0000256" key="1">
    <source>
        <dbReference type="ARBA" id="ARBA00004123"/>
    </source>
</evidence>
<feature type="domain" description="POP1 C-terminal" evidence="8">
    <location>
        <begin position="626"/>
        <end position="826"/>
    </location>
</feature>
<dbReference type="Pfam" id="PF06978">
    <property type="entry name" value="POP1_N"/>
    <property type="match status" value="2"/>
</dbReference>
<evidence type="ECO:0000259" key="7">
    <source>
        <dbReference type="Pfam" id="PF08170"/>
    </source>
</evidence>
<dbReference type="PANTHER" id="PTHR22731:SF3">
    <property type="entry name" value="RIBONUCLEASES P_MRP PROTEIN SUBUNIT POP1"/>
    <property type="match status" value="1"/>
</dbReference>
<keyword evidence="4" id="KW-0175">Coiled coil</keyword>
<dbReference type="Pfam" id="PF08170">
    <property type="entry name" value="POPLD"/>
    <property type="match status" value="1"/>
</dbReference>
<reference evidence="9" key="1">
    <citation type="journal article" date="2021" name="Mol. Ecol. Resour.">
        <title>Phylogenomic analyses of the genus Drosophila reveals genomic signals of climate adaptation.</title>
        <authorList>
            <person name="Li F."/>
            <person name="Rane R.V."/>
            <person name="Luria V."/>
            <person name="Xiong Z."/>
            <person name="Chen J."/>
            <person name="Li Z."/>
            <person name="Catullo R.A."/>
            <person name="Griffin P.C."/>
            <person name="Schiffer M."/>
            <person name="Pearce S."/>
            <person name="Lee S.F."/>
            <person name="McElroy K."/>
            <person name="Stocker A."/>
            <person name="Shirriffs J."/>
            <person name="Cockerell F."/>
            <person name="Coppin C."/>
            <person name="Sgro C.M."/>
            <person name="Karger A."/>
            <person name="Cain J.W."/>
            <person name="Weber J.A."/>
            <person name="Santpere G."/>
            <person name="Kirschner M.W."/>
            <person name="Hoffmann A.A."/>
            <person name="Oakeshott J.G."/>
            <person name="Zhang G."/>
        </authorList>
    </citation>
    <scope>NUCLEOTIDE SEQUENCE</scope>
    <source>
        <strain evidence="9">BGI-SZ-2011g</strain>
    </source>
</reference>
<feature type="domain" description="POPLD" evidence="7">
    <location>
        <begin position="477"/>
        <end position="565"/>
    </location>
</feature>
<dbReference type="Pfam" id="PF22770">
    <property type="entry name" value="POP1_C"/>
    <property type="match status" value="1"/>
</dbReference>
<dbReference type="InterPro" id="IPR009723">
    <property type="entry name" value="Pop1_N"/>
</dbReference>
<dbReference type="InterPro" id="IPR039182">
    <property type="entry name" value="Pop1"/>
</dbReference>
<evidence type="ECO:0000256" key="5">
    <source>
        <dbReference type="SAM" id="MobiDB-lite"/>
    </source>
</evidence>
<evidence type="ECO:0000259" key="8">
    <source>
        <dbReference type="Pfam" id="PF22770"/>
    </source>
</evidence>
<accession>A0AAD4K9B3</accession>
<evidence type="ECO:0000256" key="4">
    <source>
        <dbReference type="SAM" id="Coils"/>
    </source>
</evidence>
<proteinExistence type="predicted"/>
<dbReference type="AlphaFoldDB" id="A0AAD4K9B3"/>
<comment type="caution">
    <text evidence="9">The sequence shown here is derived from an EMBL/GenBank/DDBJ whole genome shotgun (WGS) entry which is preliminary data.</text>
</comment>
<comment type="subcellular location">
    <subcellularLocation>
        <location evidence="1">Nucleus</location>
    </subcellularLocation>
</comment>
<name>A0AAD4K9B3_9MUSC</name>
<dbReference type="EMBL" id="JAJJHW010000095">
    <property type="protein sequence ID" value="KAH8386761.1"/>
    <property type="molecule type" value="Genomic_DNA"/>
</dbReference>
<dbReference type="Proteomes" id="UP001200034">
    <property type="component" value="Unassembled WGS sequence"/>
</dbReference>
<evidence type="ECO:0000256" key="3">
    <source>
        <dbReference type="ARBA" id="ARBA00023242"/>
    </source>
</evidence>
<evidence type="ECO:0000313" key="9">
    <source>
        <dbReference type="EMBL" id="KAH8386761.1"/>
    </source>
</evidence>
<evidence type="ECO:0000259" key="6">
    <source>
        <dbReference type="Pfam" id="PF06978"/>
    </source>
</evidence>